<protein>
    <submittedName>
        <fullName evidence="2">Nudix hydrolase 17, mitochondrial-like</fullName>
    </submittedName>
</protein>
<accession>A0AC58SI58</accession>
<dbReference type="RefSeq" id="XP_075084656.1">
    <property type="nucleotide sequence ID" value="XM_075228555.1"/>
</dbReference>
<reference evidence="2" key="2">
    <citation type="submission" date="2025-08" db="UniProtKB">
        <authorList>
            <consortium name="RefSeq"/>
        </authorList>
    </citation>
    <scope>IDENTIFICATION</scope>
    <source>
        <tissue evidence="2">Leaf</tissue>
    </source>
</reference>
<keyword evidence="1" id="KW-1185">Reference proteome</keyword>
<proteinExistence type="predicted"/>
<dbReference type="Proteomes" id="UP000790787">
    <property type="component" value="Chromosome 13"/>
</dbReference>
<evidence type="ECO:0000313" key="1">
    <source>
        <dbReference type="Proteomes" id="UP000790787"/>
    </source>
</evidence>
<evidence type="ECO:0000313" key="2">
    <source>
        <dbReference type="RefSeq" id="XP_075084656.1"/>
    </source>
</evidence>
<reference evidence="1" key="1">
    <citation type="journal article" date="2014" name="Nat. Commun.">
        <title>The tobacco genome sequence and its comparison with those of tomato and potato.</title>
        <authorList>
            <person name="Sierro N."/>
            <person name="Battey J.N."/>
            <person name="Ouadi S."/>
            <person name="Bakaher N."/>
            <person name="Bovet L."/>
            <person name="Willig A."/>
            <person name="Goepfert S."/>
            <person name="Peitsch M.C."/>
            <person name="Ivanov N.V."/>
        </authorList>
    </citation>
    <scope>NUCLEOTIDE SEQUENCE [LARGE SCALE GENOMIC DNA]</scope>
</reference>
<name>A0AC58SI58_TOBAC</name>
<sequence>MEALCSKAGGIAYEEHMFPLFVVEQLDSWPEKEMRKRTYLGKNQLQMNVRQARKLCQNGWMKTALELFIDLISAKARLKLA</sequence>
<gene>
    <name evidence="2" type="primary">LOC142167947</name>
</gene>
<organism evidence="1 2">
    <name type="scientific">Nicotiana tabacum</name>
    <name type="common">Common tobacco</name>
    <dbReference type="NCBI Taxonomy" id="4097"/>
    <lineage>
        <taxon>Eukaryota</taxon>
        <taxon>Viridiplantae</taxon>
        <taxon>Streptophyta</taxon>
        <taxon>Embryophyta</taxon>
        <taxon>Tracheophyta</taxon>
        <taxon>Spermatophyta</taxon>
        <taxon>Magnoliopsida</taxon>
        <taxon>eudicotyledons</taxon>
        <taxon>Gunneridae</taxon>
        <taxon>Pentapetalae</taxon>
        <taxon>asterids</taxon>
        <taxon>lamiids</taxon>
        <taxon>Solanales</taxon>
        <taxon>Solanaceae</taxon>
        <taxon>Nicotianoideae</taxon>
        <taxon>Nicotianeae</taxon>
        <taxon>Nicotiana</taxon>
    </lineage>
</organism>